<evidence type="ECO:0000256" key="5">
    <source>
        <dbReference type="ARBA" id="ARBA00023136"/>
    </source>
</evidence>
<keyword evidence="4" id="KW-0406">Ion transport</keyword>
<dbReference type="InterPro" id="IPR001469">
    <property type="entry name" value="ATP_synth_F1_dsu/esu"/>
</dbReference>
<comment type="subcellular location">
    <subcellularLocation>
        <location evidence="1">Endomembrane system</location>
        <topology evidence="1">Peripheral membrane protein</topology>
    </subcellularLocation>
</comment>
<name>A0A1G2C835_9BACT</name>
<accession>A0A1G2C835</accession>
<comment type="similarity">
    <text evidence="2">Belongs to the ATPase epsilon chain family.</text>
</comment>
<evidence type="ECO:0000313" key="9">
    <source>
        <dbReference type="Proteomes" id="UP000176648"/>
    </source>
</evidence>
<dbReference type="EMBL" id="MHKU01000020">
    <property type="protein sequence ID" value="OGY96830.1"/>
    <property type="molecule type" value="Genomic_DNA"/>
</dbReference>
<comment type="caution">
    <text evidence="8">The sequence shown here is derived from an EMBL/GenBank/DDBJ whole genome shotgun (WGS) entry which is preliminary data.</text>
</comment>
<dbReference type="Gene3D" id="2.60.15.10">
    <property type="entry name" value="F0F1 ATP synthase delta/epsilon subunit, N-terminal"/>
    <property type="match status" value="1"/>
</dbReference>
<keyword evidence="3" id="KW-0813">Transport</keyword>
<evidence type="ECO:0000256" key="2">
    <source>
        <dbReference type="ARBA" id="ARBA00005712"/>
    </source>
</evidence>
<protein>
    <recommendedName>
        <fullName evidence="7">ATP synthase F1 complex delta/epsilon subunit N-terminal domain-containing protein</fullName>
    </recommendedName>
</protein>
<reference evidence="8 9" key="1">
    <citation type="journal article" date="2016" name="Nat. Commun.">
        <title>Thousands of microbial genomes shed light on interconnected biogeochemical processes in an aquifer system.</title>
        <authorList>
            <person name="Anantharaman K."/>
            <person name="Brown C.T."/>
            <person name="Hug L.A."/>
            <person name="Sharon I."/>
            <person name="Castelle C.J."/>
            <person name="Probst A.J."/>
            <person name="Thomas B.C."/>
            <person name="Singh A."/>
            <person name="Wilkins M.J."/>
            <person name="Karaoz U."/>
            <person name="Brodie E.L."/>
            <person name="Williams K.H."/>
            <person name="Hubbard S.S."/>
            <person name="Banfield J.F."/>
        </authorList>
    </citation>
    <scope>NUCLEOTIDE SEQUENCE [LARGE SCALE GENOMIC DNA]</scope>
</reference>
<organism evidence="8 9">
    <name type="scientific">Candidatus Liptonbacteria bacterium GWB1_49_6</name>
    <dbReference type="NCBI Taxonomy" id="1798644"/>
    <lineage>
        <taxon>Bacteria</taxon>
        <taxon>Candidatus Liptoniibacteriota</taxon>
    </lineage>
</organism>
<keyword evidence="6" id="KW-0139">CF(1)</keyword>
<dbReference type="AlphaFoldDB" id="A0A1G2C835"/>
<evidence type="ECO:0000256" key="6">
    <source>
        <dbReference type="ARBA" id="ARBA00023196"/>
    </source>
</evidence>
<dbReference type="GO" id="GO:0012505">
    <property type="term" value="C:endomembrane system"/>
    <property type="evidence" value="ECO:0007669"/>
    <property type="project" value="UniProtKB-SubCell"/>
</dbReference>
<dbReference type="GO" id="GO:0045259">
    <property type="term" value="C:proton-transporting ATP synthase complex"/>
    <property type="evidence" value="ECO:0007669"/>
    <property type="project" value="UniProtKB-KW"/>
</dbReference>
<evidence type="ECO:0000313" key="8">
    <source>
        <dbReference type="EMBL" id="OGY96830.1"/>
    </source>
</evidence>
<keyword evidence="5" id="KW-0472">Membrane</keyword>
<proteinExistence type="inferred from homology"/>
<evidence type="ECO:0000256" key="1">
    <source>
        <dbReference type="ARBA" id="ARBA00004184"/>
    </source>
</evidence>
<evidence type="ECO:0000256" key="4">
    <source>
        <dbReference type="ARBA" id="ARBA00023065"/>
    </source>
</evidence>
<dbReference type="InterPro" id="IPR020546">
    <property type="entry name" value="ATP_synth_F1_dsu/esu_N"/>
</dbReference>
<feature type="domain" description="ATP synthase F1 complex delta/epsilon subunit N-terminal" evidence="7">
    <location>
        <begin position="1"/>
        <end position="81"/>
    </location>
</feature>
<dbReference type="Proteomes" id="UP000176648">
    <property type="component" value="Unassembled WGS sequence"/>
</dbReference>
<dbReference type="STRING" id="1798644.A2122_00090"/>
<gene>
    <name evidence="8" type="ORF">A2122_00090</name>
</gene>
<dbReference type="InterPro" id="IPR036771">
    <property type="entry name" value="ATPsynth_dsu/esu_N"/>
</dbReference>
<dbReference type="GO" id="GO:0046933">
    <property type="term" value="F:proton-transporting ATP synthase activity, rotational mechanism"/>
    <property type="evidence" value="ECO:0007669"/>
    <property type="project" value="InterPro"/>
</dbReference>
<sequence length="81" mass="8936">MKLSIYSLKKILFQGTAESVNLKTASGEITVLDHHRPLVSVLAAGTVKIIDNEKKEHYIPVSSGFLEVNSENQTRLIVDEA</sequence>
<evidence type="ECO:0000259" key="7">
    <source>
        <dbReference type="Pfam" id="PF02823"/>
    </source>
</evidence>
<dbReference type="Pfam" id="PF02823">
    <property type="entry name" value="ATP-synt_DE_N"/>
    <property type="match status" value="1"/>
</dbReference>
<dbReference type="CDD" id="cd12152">
    <property type="entry name" value="F1-ATPase_delta"/>
    <property type="match status" value="1"/>
</dbReference>
<dbReference type="SUPFAM" id="SSF51344">
    <property type="entry name" value="Epsilon subunit of F1F0-ATP synthase N-terminal domain"/>
    <property type="match status" value="1"/>
</dbReference>
<evidence type="ECO:0000256" key="3">
    <source>
        <dbReference type="ARBA" id="ARBA00022448"/>
    </source>
</evidence>
<keyword evidence="6" id="KW-0066">ATP synthesis</keyword>